<proteinExistence type="predicted"/>
<evidence type="ECO:0000313" key="3">
    <source>
        <dbReference type="Proteomes" id="UP001359485"/>
    </source>
</evidence>
<protein>
    <submittedName>
        <fullName evidence="2">Uncharacterized protein</fullName>
    </submittedName>
</protein>
<keyword evidence="1" id="KW-1133">Transmembrane helix</keyword>
<evidence type="ECO:0000313" key="2">
    <source>
        <dbReference type="EMBL" id="KAK6626621.1"/>
    </source>
</evidence>
<dbReference type="EMBL" id="JAWJWF010000045">
    <property type="protein sequence ID" value="KAK6626621.1"/>
    <property type="molecule type" value="Genomic_DNA"/>
</dbReference>
<comment type="caution">
    <text evidence="2">The sequence shown here is derived from an EMBL/GenBank/DDBJ whole genome shotgun (WGS) entry which is preliminary data.</text>
</comment>
<keyword evidence="1" id="KW-0812">Transmembrane</keyword>
<dbReference type="Proteomes" id="UP001359485">
    <property type="component" value="Unassembled WGS sequence"/>
</dbReference>
<keyword evidence="3" id="KW-1185">Reference proteome</keyword>
<accession>A0ABR1ARR7</accession>
<keyword evidence="1" id="KW-0472">Membrane</keyword>
<organism evidence="2 3">
    <name type="scientific">Polyplax serrata</name>
    <name type="common">Common mouse louse</name>
    <dbReference type="NCBI Taxonomy" id="468196"/>
    <lineage>
        <taxon>Eukaryota</taxon>
        <taxon>Metazoa</taxon>
        <taxon>Ecdysozoa</taxon>
        <taxon>Arthropoda</taxon>
        <taxon>Hexapoda</taxon>
        <taxon>Insecta</taxon>
        <taxon>Pterygota</taxon>
        <taxon>Neoptera</taxon>
        <taxon>Paraneoptera</taxon>
        <taxon>Psocodea</taxon>
        <taxon>Troctomorpha</taxon>
        <taxon>Phthiraptera</taxon>
        <taxon>Anoplura</taxon>
        <taxon>Polyplacidae</taxon>
        <taxon>Polyplax</taxon>
    </lineage>
</organism>
<sequence length="111" mass="12766">MTKTQREKAFAEALKEYRDMNEDQKIREKPWQRYRLWGMKKKPVWSMGMSLGWLWGFSLGVGVEKPEQKGGKMLKSGRTGAESPATLKRKEFLESMSQGVPADTVMNLRPA</sequence>
<gene>
    <name evidence="2" type="ORF">RUM44_009097</name>
</gene>
<evidence type="ECO:0000256" key="1">
    <source>
        <dbReference type="SAM" id="Phobius"/>
    </source>
</evidence>
<reference evidence="2 3" key="1">
    <citation type="submission" date="2023-09" db="EMBL/GenBank/DDBJ databases">
        <title>Genomes of two closely related lineages of the louse Polyplax serrata with different host specificities.</title>
        <authorList>
            <person name="Martinu J."/>
            <person name="Tarabai H."/>
            <person name="Stefka J."/>
            <person name="Hypsa V."/>
        </authorList>
    </citation>
    <scope>NUCLEOTIDE SEQUENCE [LARGE SCALE GENOMIC DNA]</scope>
    <source>
        <strain evidence="2">98ZLc_SE</strain>
    </source>
</reference>
<name>A0ABR1ARR7_POLSC</name>
<feature type="transmembrane region" description="Helical" evidence="1">
    <location>
        <begin position="44"/>
        <end position="63"/>
    </location>
</feature>